<keyword evidence="8" id="KW-0175">Coiled coil</keyword>
<organism evidence="11 12">
    <name type="scientific">Elysia crispata</name>
    <name type="common">lettuce slug</name>
    <dbReference type="NCBI Taxonomy" id="231223"/>
    <lineage>
        <taxon>Eukaryota</taxon>
        <taxon>Metazoa</taxon>
        <taxon>Spiralia</taxon>
        <taxon>Lophotrochozoa</taxon>
        <taxon>Mollusca</taxon>
        <taxon>Gastropoda</taxon>
        <taxon>Heterobranchia</taxon>
        <taxon>Euthyneura</taxon>
        <taxon>Panpulmonata</taxon>
        <taxon>Sacoglossa</taxon>
        <taxon>Placobranchoidea</taxon>
        <taxon>Plakobranchidae</taxon>
        <taxon>Elysia</taxon>
    </lineage>
</organism>
<dbReference type="PROSITE" id="PS01036">
    <property type="entry name" value="HSP70_3"/>
    <property type="match status" value="1"/>
</dbReference>
<evidence type="ECO:0000256" key="5">
    <source>
        <dbReference type="ARBA" id="ARBA00022824"/>
    </source>
</evidence>
<evidence type="ECO:0000256" key="10">
    <source>
        <dbReference type="SAM" id="SignalP"/>
    </source>
</evidence>
<evidence type="ECO:0000256" key="7">
    <source>
        <dbReference type="RuleBase" id="RU003322"/>
    </source>
</evidence>
<dbReference type="PROSITE" id="PS00329">
    <property type="entry name" value="HSP70_2"/>
    <property type="match status" value="1"/>
</dbReference>
<dbReference type="Gene3D" id="3.90.640.10">
    <property type="entry name" value="Actin, Chain A, domain 4"/>
    <property type="match status" value="1"/>
</dbReference>
<dbReference type="InterPro" id="IPR013126">
    <property type="entry name" value="Hsp_70_fam"/>
</dbReference>
<dbReference type="FunFam" id="1.20.1270.10:FF:000056">
    <property type="entry name" value="Putative Hsp70 family ATPase KAR2"/>
    <property type="match status" value="1"/>
</dbReference>
<keyword evidence="12" id="KW-1185">Reference proteome</keyword>
<dbReference type="InterPro" id="IPR042050">
    <property type="entry name" value="BIP_NBD"/>
</dbReference>
<dbReference type="Pfam" id="PF00012">
    <property type="entry name" value="HSP70"/>
    <property type="match status" value="1"/>
</dbReference>
<dbReference type="InterPro" id="IPR029048">
    <property type="entry name" value="HSP70_C_sf"/>
</dbReference>
<evidence type="ECO:0000313" key="11">
    <source>
        <dbReference type="EMBL" id="KAK3719393.1"/>
    </source>
</evidence>
<feature type="signal peptide" evidence="10">
    <location>
        <begin position="1"/>
        <end position="35"/>
    </location>
</feature>
<dbReference type="SUPFAM" id="SSF100920">
    <property type="entry name" value="Heat shock protein 70kD (HSP70), peptide-binding domain"/>
    <property type="match status" value="1"/>
</dbReference>
<evidence type="ECO:0000256" key="9">
    <source>
        <dbReference type="SAM" id="MobiDB-lite"/>
    </source>
</evidence>
<protein>
    <submittedName>
        <fullName evidence="11">Uncharacterized protein</fullName>
    </submittedName>
</protein>
<dbReference type="PROSITE" id="PS00297">
    <property type="entry name" value="HSP70_1"/>
    <property type="match status" value="1"/>
</dbReference>
<dbReference type="Gene3D" id="3.30.420.40">
    <property type="match status" value="2"/>
</dbReference>
<gene>
    <name evidence="11" type="ORF">RRG08_029548</name>
</gene>
<evidence type="ECO:0000256" key="3">
    <source>
        <dbReference type="ARBA" id="ARBA00022729"/>
    </source>
</evidence>
<evidence type="ECO:0000256" key="4">
    <source>
        <dbReference type="ARBA" id="ARBA00022741"/>
    </source>
</evidence>
<sequence>MSFSSADQKPVGNMRLLTPYFLLMLFISTCWMAYAEEEEEEADKKKSEVGTVIGIDLGTTYSCVGVFKHGRVDIIANDQGNRITPSYVAFTSDGERLIGDAAKNQLTSNPENTIFDVKRFIGRSWDDKSVQHDIKFYPFKVINKSNKPHVQAATGEGEKTFAAEEISAMVLGKMRDIAEEYLGKKITNAVVTVPAYFNDAQRQATKDAGTIAGLNVMRIINEPTAAAIAYGLDKKDGEKNILVFDLGGGTFDVSLLTIDNGVFEVVSTNGDTHLGGEDFDQRVMEHFIKLYKKKKGKDIRKDNRAVQKLRREVEKAKRALSSAHQVRLEIESFFDGEDFSESLTRAKFEELNMDLFRSTMKPVKQVLEDADLKVNDIDEIVLVGGSTRIPKVQQLVKDFFGGKEPSRGINPDEAVAYGAAVQAGVLSGEEDTGDLVLLDVNPLTMGIETVGGVMTKLIPRNTVIPTKKSQIFSTAADNQPTVTIQVFEGERSMTKDNHLLGKFDLTGIPPAPRGVPQIEVTFEIDVNGILKVTAEDKGTGSKNQIVIQNDQNRLSPEDIERMINDAEKYADEDKKIKERVDAKNELESYAYSLKNQINDKEKLGAKLSDDDKEKITEAVDEAIKWLESNPEAEVDEYKEKKTELEGVVQPIMTKLYESTGGAPPPEGGEQEEQEKDEL</sequence>
<keyword evidence="4 7" id="KW-0547">Nucleotide-binding</keyword>
<feature type="chain" id="PRO_5042209398" evidence="10">
    <location>
        <begin position="36"/>
        <end position="678"/>
    </location>
</feature>
<comment type="similarity">
    <text evidence="2 7">Belongs to the heat shock protein 70 family.</text>
</comment>
<dbReference type="InterPro" id="IPR043129">
    <property type="entry name" value="ATPase_NBD"/>
</dbReference>
<dbReference type="FunFam" id="3.90.640.10:FF:000153">
    <property type="entry name" value="Endoplasmic reticulum chaperone BiP"/>
    <property type="match status" value="1"/>
</dbReference>
<dbReference type="GO" id="GO:0005524">
    <property type="term" value="F:ATP binding"/>
    <property type="evidence" value="ECO:0007669"/>
    <property type="project" value="UniProtKB-KW"/>
</dbReference>
<dbReference type="FunFam" id="3.30.420.40:FF:000720">
    <property type="entry name" value="Endoplasmic reticulum chaperone BiP"/>
    <property type="match status" value="1"/>
</dbReference>
<name>A0AAE0XWC5_9GAST</name>
<dbReference type="EMBL" id="JAWDGP010007415">
    <property type="protein sequence ID" value="KAK3719393.1"/>
    <property type="molecule type" value="Genomic_DNA"/>
</dbReference>
<dbReference type="Proteomes" id="UP001283361">
    <property type="component" value="Unassembled WGS sequence"/>
</dbReference>
<comment type="subcellular location">
    <subcellularLocation>
        <location evidence="1">Endoplasmic reticulum lumen</location>
    </subcellularLocation>
</comment>
<feature type="coiled-coil region" evidence="8">
    <location>
        <begin position="299"/>
        <end position="326"/>
    </location>
</feature>
<keyword evidence="6 7" id="KW-0067">ATP-binding</keyword>
<keyword evidence="3 10" id="KW-0732">Signal</keyword>
<dbReference type="InterPro" id="IPR029047">
    <property type="entry name" value="HSP70_peptide-bd_sf"/>
</dbReference>
<dbReference type="FunFam" id="2.60.34.10:FF:000002">
    <property type="entry name" value="Heat shock 70 kDa"/>
    <property type="match status" value="1"/>
</dbReference>
<evidence type="ECO:0000256" key="6">
    <source>
        <dbReference type="ARBA" id="ARBA00022840"/>
    </source>
</evidence>
<dbReference type="Gene3D" id="1.20.1270.10">
    <property type="match status" value="1"/>
</dbReference>
<evidence type="ECO:0000256" key="8">
    <source>
        <dbReference type="SAM" id="Coils"/>
    </source>
</evidence>
<dbReference type="SUPFAM" id="SSF100934">
    <property type="entry name" value="Heat shock protein 70kD (HSP70), C-terminal subdomain"/>
    <property type="match status" value="1"/>
</dbReference>
<feature type="compositionally biased region" description="Acidic residues" evidence="9">
    <location>
        <begin position="668"/>
        <end position="678"/>
    </location>
</feature>
<dbReference type="PRINTS" id="PR00301">
    <property type="entry name" value="HEATSHOCK70"/>
</dbReference>
<dbReference type="Gene3D" id="2.60.34.10">
    <property type="entry name" value="Substrate Binding Domain Of DNAk, Chain A, domain 1"/>
    <property type="match status" value="1"/>
</dbReference>
<dbReference type="SUPFAM" id="SSF53067">
    <property type="entry name" value="Actin-like ATPase domain"/>
    <property type="match status" value="2"/>
</dbReference>
<dbReference type="PANTHER" id="PTHR19375">
    <property type="entry name" value="HEAT SHOCK PROTEIN 70KDA"/>
    <property type="match status" value="1"/>
</dbReference>
<dbReference type="CDD" id="cd10241">
    <property type="entry name" value="ASKHA_NBD_HSP70_BiP"/>
    <property type="match status" value="1"/>
</dbReference>
<dbReference type="GO" id="GO:0140662">
    <property type="term" value="F:ATP-dependent protein folding chaperone"/>
    <property type="evidence" value="ECO:0007669"/>
    <property type="project" value="InterPro"/>
</dbReference>
<proteinExistence type="inferred from homology"/>
<dbReference type="AlphaFoldDB" id="A0AAE0XWC5"/>
<dbReference type="InterPro" id="IPR018181">
    <property type="entry name" value="Heat_shock_70_CS"/>
</dbReference>
<evidence type="ECO:0000256" key="1">
    <source>
        <dbReference type="ARBA" id="ARBA00004319"/>
    </source>
</evidence>
<keyword evidence="5" id="KW-0256">Endoplasmic reticulum</keyword>
<dbReference type="NCBIfam" id="NF001413">
    <property type="entry name" value="PRK00290.1"/>
    <property type="match status" value="1"/>
</dbReference>
<evidence type="ECO:0000313" key="12">
    <source>
        <dbReference type="Proteomes" id="UP001283361"/>
    </source>
</evidence>
<reference evidence="11" key="1">
    <citation type="journal article" date="2023" name="G3 (Bethesda)">
        <title>A reference genome for the long-term kleptoplast-retaining sea slug Elysia crispata morphotype clarki.</title>
        <authorList>
            <person name="Eastman K.E."/>
            <person name="Pendleton A.L."/>
            <person name="Shaikh M.A."/>
            <person name="Suttiyut T."/>
            <person name="Ogas R."/>
            <person name="Tomko P."/>
            <person name="Gavelis G."/>
            <person name="Widhalm J.R."/>
            <person name="Wisecaver J.H."/>
        </authorList>
    </citation>
    <scope>NUCLEOTIDE SEQUENCE</scope>
    <source>
        <strain evidence="11">ECLA1</strain>
    </source>
</reference>
<accession>A0AAE0XWC5</accession>
<dbReference type="GO" id="GO:0005788">
    <property type="term" value="C:endoplasmic reticulum lumen"/>
    <property type="evidence" value="ECO:0007669"/>
    <property type="project" value="UniProtKB-SubCell"/>
</dbReference>
<evidence type="ECO:0000256" key="2">
    <source>
        <dbReference type="ARBA" id="ARBA00007381"/>
    </source>
</evidence>
<feature type="region of interest" description="Disordered" evidence="9">
    <location>
        <begin position="655"/>
        <end position="678"/>
    </location>
</feature>
<comment type="caution">
    <text evidence="11">The sequence shown here is derived from an EMBL/GenBank/DDBJ whole genome shotgun (WGS) entry which is preliminary data.</text>
</comment>